<dbReference type="PATRIC" id="fig|68170.10.peg.894"/>
<proteinExistence type="predicted"/>
<dbReference type="EMBL" id="JYJG01000059">
    <property type="protein sequence ID" value="KJK50417.1"/>
    <property type="molecule type" value="Genomic_DNA"/>
</dbReference>
<dbReference type="OrthoDB" id="3894953at2"/>
<gene>
    <name evidence="1" type="ORF">UK23_10455</name>
</gene>
<name>A0A0F0H7Y2_LENAE</name>
<dbReference type="Proteomes" id="UP000033393">
    <property type="component" value="Unassembled WGS sequence"/>
</dbReference>
<dbReference type="RefSeq" id="WP_045311228.1">
    <property type="nucleotide sequence ID" value="NZ_JYJG01000059.1"/>
</dbReference>
<reference evidence="1 2" key="1">
    <citation type="submission" date="2015-02" db="EMBL/GenBank/DDBJ databases">
        <authorList>
            <person name="Ju K.-S."/>
            <person name="Doroghazi J.R."/>
            <person name="Metcalf W."/>
        </authorList>
    </citation>
    <scope>NUCLEOTIDE SEQUENCE [LARGE SCALE GENOMIC DNA]</scope>
    <source>
        <strain evidence="1 2">NRRL B-16140</strain>
    </source>
</reference>
<evidence type="ECO:0000313" key="1">
    <source>
        <dbReference type="EMBL" id="KJK50417.1"/>
    </source>
</evidence>
<protein>
    <submittedName>
        <fullName evidence="1">Uncharacterized protein</fullName>
    </submittedName>
</protein>
<dbReference type="AlphaFoldDB" id="A0A0F0H7Y2"/>
<accession>A0A0F0H7Y2</accession>
<organism evidence="1 2">
    <name type="scientific">Lentzea aerocolonigenes</name>
    <name type="common">Lechevalieria aerocolonigenes</name>
    <name type="synonym">Saccharothrix aerocolonigenes</name>
    <dbReference type="NCBI Taxonomy" id="68170"/>
    <lineage>
        <taxon>Bacteria</taxon>
        <taxon>Bacillati</taxon>
        <taxon>Actinomycetota</taxon>
        <taxon>Actinomycetes</taxon>
        <taxon>Pseudonocardiales</taxon>
        <taxon>Pseudonocardiaceae</taxon>
        <taxon>Lentzea</taxon>
    </lineage>
</organism>
<evidence type="ECO:0000313" key="2">
    <source>
        <dbReference type="Proteomes" id="UP000033393"/>
    </source>
</evidence>
<keyword evidence="2" id="KW-1185">Reference proteome</keyword>
<sequence>MWRCAVLPASGNLTNALFDAERTNTSLTRLAGRDLTDQTTSWTLDRSYDTDLPAPMRAVNGSAAAELRLTLTGKDDKTAAQLYSPYAPHDTGDVARPGQSVTHGWGLAGEVLPGFRGQVRDRAADSGTGTVAVSALDGAEKLRDAARLPAVLSANSSPIASGTWVVDHLLREGGIHSAPPPREACTLYASMHGGVVPDIGFYREHTPNSLTYRRDRAPWEMAAVPGSQPFTVRWDPRTRTTVSGRGLFTEFWVDRTTLQASGNRVELKMVFQADNEINDIYYWFDFNEDQMNIGATGTGGTVKGDAAMGIRFAGIYHIGVHWTWNGRTPSARYFIDKGSGSYRETDMGAFRELGWSQLNYIELTSALPIEAVQVSLRENPMTRQEFTQTWTRGAVLDQVTSELRAIPPVQGSAWDVITSVAQAEQATAEFDPYGVFRYRNNTRFTTPGQTFLKVTSAREIASLRVSEAIDAIRNTIDVPYQTYTPGTPSERFTETFVPSLLGFQTRTFTYDYDVSEYDSPPPVVYASNQPTTGSRVRFATSTGSGSGAVNGFVESTTERDGATLRVTFRNLTSSTLYLSTSSGTPSLVIWSPRLASGSPTRLSTRRYDTTSRTRYGAQVYQVPATPWIQNVNTAGRIANYLLSVAAQPLPVLGDVEILPDPRITLGDLVRVVDEVGAALDTSAWVIGIRTSGDGTGRIRQFLTLRATTSPGVPTDTGLNPDPAVDPAARDALIREGIRVP</sequence>
<comment type="caution">
    <text evidence="1">The sequence shown here is derived from an EMBL/GenBank/DDBJ whole genome shotgun (WGS) entry which is preliminary data.</text>
</comment>